<dbReference type="PANTHER" id="PTHR30592:SF1">
    <property type="entry name" value="SULFUR CARRIER PROTEIN FDHD"/>
    <property type="match status" value="1"/>
</dbReference>
<name>A0ABY3XH64_9GAMM</name>
<dbReference type="Gene3D" id="3.10.20.10">
    <property type="match status" value="1"/>
</dbReference>
<reference evidence="5 6" key="1">
    <citation type="submission" date="2022-03" db="EMBL/GenBank/DDBJ databases">
        <title>Complete genome sequence of Lysobacter capsici VKM B-2533 and Lysobacter gummosus 10.1.1, promising sources of lytic agents.</title>
        <authorList>
            <person name="Tarlachkov S.V."/>
            <person name="Kudryakova I.V."/>
            <person name="Afoshin A.S."/>
            <person name="Leontyevskaya E.A."/>
            <person name="Leontyevskaya N.V."/>
        </authorList>
    </citation>
    <scope>NUCLEOTIDE SEQUENCE [LARGE SCALE GENOMIC DNA]</scope>
    <source>
        <strain evidence="5 6">10.1.1</strain>
    </source>
</reference>
<evidence type="ECO:0000313" key="6">
    <source>
        <dbReference type="Proteomes" id="UP000829194"/>
    </source>
</evidence>
<keyword evidence="1 3" id="KW-0963">Cytoplasm</keyword>
<feature type="region of interest" description="Disordered" evidence="4">
    <location>
        <begin position="286"/>
        <end position="308"/>
    </location>
</feature>
<dbReference type="EMBL" id="CP093547">
    <property type="protein sequence ID" value="UNP30953.1"/>
    <property type="molecule type" value="Genomic_DNA"/>
</dbReference>
<comment type="caution">
    <text evidence="3">Lacks conserved residue(s) required for the propagation of feature annotation.</text>
</comment>
<evidence type="ECO:0000256" key="3">
    <source>
        <dbReference type="HAMAP-Rule" id="MF_00187"/>
    </source>
</evidence>
<comment type="function">
    <text evidence="3">Required for formate dehydrogenase (FDH) activity. Acts as a sulfur carrier protein that transfers sulfur from IscS to the molybdenum cofactor prior to its insertion into FDH.</text>
</comment>
<feature type="compositionally biased region" description="Basic and acidic residues" evidence="4">
    <location>
        <begin position="294"/>
        <end position="308"/>
    </location>
</feature>
<dbReference type="PIRSF" id="PIRSF015626">
    <property type="entry name" value="FdhD"/>
    <property type="match status" value="1"/>
</dbReference>
<feature type="region of interest" description="Disordered" evidence="4">
    <location>
        <begin position="1"/>
        <end position="24"/>
    </location>
</feature>
<dbReference type="Proteomes" id="UP000829194">
    <property type="component" value="Chromosome"/>
</dbReference>
<gene>
    <name evidence="3 5" type="primary">fdhD</name>
    <name evidence="5" type="ORF">MOV92_06795</name>
</gene>
<feature type="compositionally biased region" description="Basic and acidic residues" evidence="4">
    <location>
        <begin position="10"/>
        <end position="22"/>
    </location>
</feature>
<comment type="subcellular location">
    <subcellularLocation>
        <location evidence="3">Cytoplasm</location>
    </subcellularLocation>
</comment>
<dbReference type="SUPFAM" id="SSF53927">
    <property type="entry name" value="Cytidine deaminase-like"/>
    <property type="match status" value="1"/>
</dbReference>
<evidence type="ECO:0000256" key="1">
    <source>
        <dbReference type="ARBA" id="ARBA00022490"/>
    </source>
</evidence>
<dbReference type="InterPro" id="IPR016193">
    <property type="entry name" value="Cytidine_deaminase-like"/>
</dbReference>
<evidence type="ECO:0000256" key="2">
    <source>
        <dbReference type="ARBA" id="ARBA00023150"/>
    </source>
</evidence>
<evidence type="ECO:0000256" key="4">
    <source>
        <dbReference type="SAM" id="MobiDB-lite"/>
    </source>
</evidence>
<keyword evidence="6" id="KW-1185">Reference proteome</keyword>
<dbReference type="RefSeq" id="WP_057942134.1">
    <property type="nucleotide sequence ID" value="NZ_CP011131.1"/>
</dbReference>
<organism evidence="5 6">
    <name type="scientific">Lysobacter gummosus</name>
    <dbReference type="NCBI Taxonomy" id="262324"/>
    <lineage>
        <taxon>Bacteria</taxon>
        <taxon>Pseudomonadati</taxon>
        <taxon>Pseudomonadota</taxon>
        <taxon>Gammaproteobacteria</taxon>
        <taxon>Lysobacterales</taxon>
        <taxon>Lysobacteraceae</taxon>
        <taxon>Lysobacter</taxon>
    </lineage>
</organism>
<sequence length="308" mass="32972">MNTQRPLPGSERHAEPEADRAGTVRRTVRRRRGANVREALDVIAAEVPVALIYNDTPFAVMMATPEDLPDFALGFSLSEGIVARAGELRVEEIATSLEGISLRLRVPDERAAALEQRRRNLQGRSGCGVCGTESIEAVLRPPPRVGDSAPVRARALQRALRELRQRQPLNALTGATHAAGWADAHGRVLLVREDVGRHNALDKLIGAMSAAGIDPLRGFAVVTSRASYEMAMKAAQAGIALLAAISAPTALAIALAQAAHLTLIGFARDDGHAVYTHAQRLLESDGLEDAAQLSRERDADRDATESNS</sequence>
<protein>
    <recommendedName>
        <fullName evidence="3">Sulfur carrier protein FdhD</fullName>
    </recommendedName>
</protein>
<proteinExistence type="inferred from homology"/>
<dbReference type="PANTHER" id="PTHR30592">
    <property type="entry name" value="FORMATE DEHYDROGENASE"/>
    <property type="match status" value="1"/>
</dbReference>
<evidence type="ECO:0000313" key="5">
    <source>
        <dbReference type="EMBL" id="UNP30953.1"/>
    </source>
</evidence>
<dbReference type="HAMAP" id="MF_00187">
    <property type="entry name" value="FdhD"/>
    <property type="match status" value="1"/>
</dbReference>
<accession>A0ABY3XH64</accession>
<comment type="similarity">
    <text evidence="3">Belongs to the FdhD family.</text>
</comment>
<feature type="active site" description="Cysteine persulfide intermediate" evidence="3">
    <location>
        <position position="127"/>
    </location>
</feature>
<dbReference type="InterPro" id="IPR003786">
    <property type="entry name" value="FdhD"/>
</dbReference>
<keyword evidence="2 3" id="KW-0501">Molybdenum cofactor biosynthesis</keyword>
<dbReference type="Pfam" id="PF02634">
    <property type="entry name" value="FdhD-NarQ"/>
    <property type="match status" value="1"/>
</dbReference>
<dbReference type="NCBIfam" id="TIGR00129">
    <property type="entry name" value="fdhD_narQ"/>
    <property type="match status" value="1"/>
</dbReference>
<dbReference type="Gene3D" id="3.40.140.10">
    <property type="entry name" value="Cytidine Deaminase, domain 2"/>
    <property type="match status" value="1"/>
</dbReference>